<evidence type="ECO:0000259" key="6">
    <source>
        <dbReference type="PROSITE" id="PS51935"/>
    </source>
</evidence>
<sequence>MRIRIPSPRKPAGDDRGASMVEIALLMTLAVIVIGVIATSPLSSQFNDGIREAVCRVEGPECNGETWVEHERPEEPEEYVWTFSGVPWDGEVSGSGNARVALEFALNQVGERYILGATGPDVWDCSSMVQAAWRTAGVQIPRTTWPQQGALPPVPRSDLQPGDLLFFHTIQSQPPPSHVAMYMGDGMMVHAANSRRGVVIDQFAGNSYYEGVFVGAGRPPHSGDA</sequence>
<protein>
    <submittedName>
        <fullName evidence="7">C40 family peptidase</fullName>
    </submittedName>
</protein>
<dbReference type="SUPFAM" id="SSF54001">
    <property type="entry name" value="Cysteine proteinases"/>
    <property type="match status" value="1"/>
</dbReference>
<evidence type="ECO:0000256" key="1">
    <source>
        <dbReference type="ARBA" id="ARBA00007074"/>
    </source>
</evidence>
<dbReference type="Pfam" id="PF00877">
    <property type="entry name" value="NLPC_P60"/>
    <property type="match status" value="1"/>
</dbReference>
<dbReference type="InterPro" id="IPR000064">
    <property type="entry name" value="NLP_P60_dom"/>
</dbReference>
<feature type="domain" description="NlpC/P60" evidence="6">
    <location>
        <begin position="95"/>
        <end position="220"/>
    </location>
</feature>
<name>A0ABT4TRG4_9ACTN</name>
<gene>
    <name evidence="7" type="ORF">O4U47_22420</name>
</gene>
<feature type="transmembrane region" description="Helical" evidence="5">
    <location>
        <begin position="21"/>
        <end position="42"/>
    </location>
</feature>
<comment type="similarity">
    <text evidence="1">Belongs to the peptidase C40 family.</text>
</comment>
<dbReference type="InterPro" id="IPR038765">
    <property type="entry name" value="Papain-like_cys_pep_sf"/>
</dbReference>
<evidence type="ECO:0000313" key="8">
    <source>
        <dbReference type="Proteomes" id="UP001165685"/>
    </source>
</evidence>
<comment type="caution">
    <text evidence="7">The sequence shown here is derived from an EMBL/GenBank/DDBJ whole genome shotgun (WGS) entry which is preliminary data.</text>
</comment>
<dbReference type="InterPro" id="IPR051202">
    <property type="entry name" value="Peptidase_C40"/>
</dbReference>
<dbReference type="RefSeq" id="WP_270679907.1">
    <property type="nucleotide sequence ID" value="NZ_JAQFWP010000050.1"/>
</dbReference>
<accession>A0ABT4TRG4</accession>
<evidence type="ECO:0000256" key="3">
    <source>
        <dbReference type="ARBA" id="ARBA00022801"/>
    </source>
</evidence>
<keyword evidence="4" id="KW-0788">Thiol protease</keyword>
<proteinExistence type="inferred from homology"/>
<evidence type="ECO:0000256" key="5">
    <source>
        <dbReference type="SAM" id="Phobius"/>
    </source>
</evidence>
<keyword evidence="5" id="KW-0472">Membrane</keyword>
<evidence type="ECO:0000256" key="2">
    <source>
        <dbReference type="ARBA" id="ARBA00022670"/>
    </source>
</evidence>
<keyword evidence="8" id="KW-1185">Reference proteome</keyword>
<keyword evidence="5" id="KW-1133">Transmembrane helix</keyword>
<dbReference type="Proteomes" id="UP001165685">
    <property type="component" value="Unassembled WGS sequence"/>
</dbReference>
<dbReference type="PANTHER" id="PTHR47053:SF1">
    <property type="entry name" value="MUREIN DD-ENDOPEPTIDASE MEPH-RELATED"/>
    <property type="match status" value="1"/>
</dbReference>
<dbReference type="PROSITE" id="PS51935">
    <property type="entry name" value="NLPC_P60"/>
    <property type="match status" value="1"/>
</dbReference>
<keyword evidence="3" id="KW-0378">Hydrolase</keyword>
<dbReference type="Gene3D" id="3.90.1720.10">
    <property type="entry name" value="endopeptidase domain like (from Nostoc punctiforme)"/>
    <property type="match status" value="1"/>
</dbReference>
<reference evidence="7" key="1">
    <citation type="submission" date="2023-01" db="EMBL/GenBank/DDBJ databases">
        <title>Draft genome sequence of Nocardiopsis sp. LSu2-4 isolated from halophytes.</title>
        <authorList>
            <person name="Duangmal K."/>
            <person name="Chantavorakit T."/>
        </authorList>
    </citation>
    <scope>NUCLEOTIDE SEQUENCE</scope>
    <source>
        <strain evidence="7">LSu2-4</strain>
    </source>
</reference>
<evidence type="ECO:0000256" key="4">
    <source>
        <dbReference type="ARBA" id="ARBA00022807"/>
    </source>
</evidence>
<keyword evidence="5" id="KW-0812">Transmembrane</keyword>
<dbReference type="PANTHER" id="PTHR47053">
    <property type="entry name" value="MUREIN DD-ENDOPEPTIDASE MEPH-RELATED"/>
    <property type="match status" value="1"/>
</dbReference>
<organism evidence="7 8">
    <name type="scientific">Nocardiopsis suaedae</name>
    <dbReference type="NCBI Taxonomy" id="3018444"/>
    <lineage>
        <taxon>Bacteria</taxon>
        <taxon>Bacillati</taxon>
        <taxon>Actinomycetota</taxon>
        <taxon>Actinomycetes</taxon>
        <taxon>Streptosporangiales</taxon>
        <taxon>Nocardiopsidaceae</taxon>
        <taxon>Nocardiopsis</taxon>
    </lineage>
</organism>
<keyword evidence="2" id="KW-0645">Protease</keyword>
<dbReference type="EMBL" id="JAQFWP010000050">
    <property type="protein sequence ID" value="MDA2807278.1"/>
    <property type="molecule type" value="Genomic_DNA"/>
</dbReference>
<evidence type="ECO:0000313" key="7">
    <source>
        <dbReference type="EMBL" id="MDA2807278.1"/>
    </source>
</evidence>